<proteinExistence type="predicted"/>
<accession>A0A9E7FS11</accession>
<protein>
    <submittedName>
        <fullName evidence="1">Uncharacterized protein</fullName>
    </submittedName>
</protein>
<evidence type="ECO:0000313" key="2">
    <source>
        <dbReference type="Proteomes" id="UP001055439"/>
    </source>
</evidence>
<sequence length="207" mass="23476">MATSALRIQTLLLSMSSSIGTGGRTMCRICRKLARILPVSDTFLPDMYSHQTNISGMKAKHVIFDASTNIFIWMEAIGLFEAGQILLRHWWLDCCPLHPGLISSCSQERNTFAILELTRQLWAGQEHDCGLLTPQQLPLLRLCYVPCTVHNKNTDYFVTVDPQQHQVQRLHRPPSWANSLPLHCNVHRKAFLHFVTPGKAWPRGGVH</sequence>
<dbReference type="AlphaFoldDB" id="A0A9E7FS11"/>
<dbReference type="EMBL" id="CP097506">
    <property type="protein sequence ID" value="URD98943.1"/>
    <property type="molecule type" value="Genomic_DNA"/>
</dbReference>
<keyword evidence="2" id="KW-1185">Reference proteome</keyword>
<organism evidence="1 2">
    <name type="scientific">Musa troglodytarum</name>
    <name type="common">fe'i banana</name>
    <dbReference type="NCBI Taxonomy" id="320322"/>
    <lineage>
        <taxon>Eukaryota</taxon>
        <taxon>Viridiplantae</taxon>
        <taxon>Streptophyta</taxon>
        <taxon>Embryophyta</taxon>
        <taxon>Tracheophyta</taxon>
        <taxon>Spermatophyta</taxon>
        <taxon>Magnoliopsida</taxon>
        <taxon>Liliopsida</taxon>
        <taxon>Zingiberales</taxon>
        <taxon>Musaceae</taxon>
        <taxon>Musa</taxon>
    </lineage>
</organism>
<gene>
    <name evidence="1" type="ORF">MUK42_30191</name>
</gene>
<name>A0A9E7FS11_9LILI</name>
<evidence type="ECO:0000313" key="1">
    <source>
        <dbReference type="EMBL" id="URD98943.1"/>
    </source>
</evidence>
<dbReference type="Proteomes" id="UP001055439">
    <property type="component" value="Chromosome 4"/>
</dbReference>
<reference evidence="1" key="1">
    <citation type="submission" date="2022-05" db="EMBL/GenBank/DDBJ databases">
        <title>The Musa troglodytarum L. genome provides insights into the mechanism of non-climacteric behaviour and enrichment of carotenoids.</title>
        <authorList>
            <person name="Wang J."/>
        </authorList>
    </citation>
    <scope>NUCLEOTIDE SEQUENCE</scope>
    <source>
        <tissue evidence="1">Leaf</tissue>
    </source>
</reference>